<organism evidence="1 2">
    <name type="scientific">Maritimibacter alkaliphilus HTCC2654</name>
    <dbReference type="NCBI Taxonomy" id="314271"/>
    <lineage>
        <taxon>Bacteria</taxon>
        <taxon>Pseudomonadati</taxon>
        <taxon>Pseudomonadota</taxon>
        <taxon>Alphaproteobacteria</taxon>
        <taxon>Rhodobacterales</taxon>
        <taxon>Roseobacteraceae</taxon>
        <taxon>Maritimibacter</taxon>
    </lineage>
</organism>
<protein>
    <submittedName>
        <fullName evidence="1">Putative sarcosine oxidase gamma subunit</fullName>
    </submittedName>
</protein>
<dbReference type="HOGENOM" id="CLU_114076_0_0_5"/>
<evidence type="ECO:0000313" key="1">
    <source>
        <dbReference type="EMBL" id="EAQ13477.1"/>
    </source>
</evidence>
<dbReference type="Gene3D" id="3.30.1360.120">
    <property type="entry name" value="Probable tRNA modification gtpase trme, domain 1"/>
    <property type="match status" value="1"/>
</dbReference>
<dbReference type="OrthoDB" id="9814782at2"/>
<accession>A3VD91</accession>
<proteinExistence type="predicted"/>
<dbReference type="AlphaFoldDB" id="A3VD91"/>
<evidence type="ECO:0000313" key="2">
    <source>
        <dbReference type="Proteomes" id="UP000002931"/>
    </source>
</evidence>
<dbReference type="Gene3D" id="3.30.70.1520">
    <property type="entry name" value="Heterotetrameric sarcosine oxidase"/>
    <property type="match status" value="1"/>
</dbReference>
<dbReference type="Proteomes" id="UP000002931">
    <property type="component" value="Unassembled WGS sequence"/>
</dbReference>
<sequence>MSDAVSVLNGAAFDGFAQVSDTGPRGMITLRGAPEVLAKMAKALGLAVPETLGLTSKGDLSLAWMSPDEAMVLCDYADAPGLAEKVQGAVKGDHALVAVVSDARAVFRVKGDKADQVLRKLTPAPLDGFAPGQVRRTRLAQVAGAFWMTDAQTFEIMCFRSQAQYVFDLLSNAARPGSELDL</sequence>
<dbReference type="STRING" id="314271.RB2654_02149"/>
<gene>
    <name evidence="1" type="ORF">RB2654_02149</name>
</gene>
<dbReference type="RefSeq" id="WP_008328291.1">
    <property type="nucleotide sequence ID" value="NZ_CH902578.1"/>
</dbReference>
<reference evidence="1 2" key="1">
    <citation type="journal article" date="2010" name="J. Bacteriol.">
        <title>Genome sequences of Pelagibaca bermudensis HTCC2601T and Maritimibacter alkaliphilus HTCC2654T, the type strains of two marine Roseobacter genera.</title>
        <authorList>
            <person name="Thrash J.C."/>
            <person name="Cho J.C."/>
            <person name="Ferriera S."/>
            <person name="Johnson J."/>
            <person name="Vergin K.L."/>
            <person name="Giovannoni S.J."/>
        </authorList>
    </citation>
    <scope>NUCLEOTIDE SEQUENCE [LARGE SCALE GENOMIC DNA]</scope>
    <source>
        <strain evidence="1 2">HTCC2654</strain>
    </source>
</reference>
<name>A3VD91_9RHOB</name>
<dbReference type="InterPro" id="IPR007375">
    <property type="entry name" value="SoxG"/>
</dbReference>
<comment type="caution">
    <text evidence="1">The sequence shown here is derived from an EMBL/GenBank/DDBJ whole genome shotgun (WGS) entry which is preliminary data.</text>
</comment>
<dbReference type="EMBL" id="AAMT01000004">
    <property type="protein sequence ID" value="EAQ13477.1"/>
    <property type="molecule type" value="Genomic_DNA"/>
</dbReference>
<dbReference type="InterPro" id="IPR027266">
    <property type="entry name" value="TrmE/GcvT-like"/>
</dbReference>
<dbReference type="Pfam" id="PF04268">
    <property type="entry name" value="SoxG"/>
    <property type="match status" value="1"/>
</dbReference>
<dbReference type="eggNOG" id="COG4583">
    <property type="taxonomic scope" value="Bacteria"/>
</dbReference>
<keyword evidence="2" id="KW-1185">Reference proteome</keyword>
<dbReference type="SUPFAM" id="SSF103025">
    <property type="entry name" value="Folate-binding domain"/>
    <property type="match status" value="1"/>
</dbReference>